<evidence type="ECO:0000256" key="2">
    <source>
        <dbReference type="ARBA" id="ARBA00022741"/>
    </source>
</evidence>
<dbReference type="SUPFAM" id="SSF52058">
    <property type="entry name" value="L domain-like"/>
    <property type="match status" value="2"/>
</dbReference>
<evidence type="ECO:0000313" key="6">
    <source>
        <dbReference type="EMBL" id="KAJ6683866.1"/>
    </source>
</evidence>
<dbReference type="Gene3D" id="3.80.10.10">
    <property type="entry name" value="Ribonuclease Inhibitor"/>
    <property type="match status" value="3"/>
</dbReference>
<name>A0A9Q0P977_SALVM</name>
<keyword evidence="3" id="KW-0611">Plant defense</keyword>
<feature type="domain" description="R13L1/DRL21-like LRR repeat region" evidence="5">
    <location>
        <begin position="430"/>
        <end position="552"/>
    </location>
</feature>
<dbReference type="PANTHER" id="PTHR47186:SF18">
    <property type="entry name" value="RX N-TERMINAL DOMAIN-CONTAINING PROTEIN"/>
    <property type="match status" value="1"/>
</dbReference>
<evidence type="ECO:0000259" key="4">
    <source>
        <dbReference type="Pfam" id="PF18052"/>
    </source>
</evidence>
<evidence type="ECO:0008006" key="8">
    <source>
        <dbReference type="Google" id="ProtNLM"/>
    </source>
</evidence>
<dbReference type="Pfam" id="PF18052">
    <property type="entry name" value="Rx_N"/>
    <property type="match status" value="2"/>
</dbReference>
<feature type="domain" description="Disease resistance N-terminal" evidence="4">
    <location>
        <begin position="187"/>
        <end position="251"/>
    </location>
</feature>
<gene>
    <name evidence="6" type="ORF">OIU85_007552</name>
</gene>
<dbReference type="GO" id="GO:0000166">
    <property type="term" value="F:nucleotide binding"/>
    <property type="evidence" value="ECO:0007669"/>
    <property type="project" value="UniProtKB-KW"/>
</dbReference>
<dbReference type="InterPro" id="IPR041118">
    <property type="entry name" value="Rx_N"/>
</dbReference>
<dbReference type="EMBL" id="JAPFFL010000013">
    <property type="protein sequence ID" value="KAJ6683866.1"/>
    <property type="molecule type" value="Genomic_DNA"/>
</dbReference>
<evidence type="ECO:0000256" key="3">
    <source>
        <dbReference type="ARBA" id="ARBA00022821"/>
    </source>
</evidence>
<dbReference type="PANTHER" id="PTHR47186">
    <property type="entry name" value="LEUCINE-RICH REPEAT-CONTAINING PROTEIN 57"/>
    <property type="match status" value="1"/>
</dbReference>
<dbReference type="InterPro" id="IPR056789">
    <property type="entry name" value="LRR_R13L1-DRL21"/>
</dbReference>
<evidence type="ECO:0000259" key="5">
    <source>
        <dbReference type="Pfam" id="PF25019"/>
    </source>
</evidence>
<evidence type="ECO:0000256" key="1">
    <source>
        <dbReference type="ARBA" id="ARBA00022737"/>
    </source>
</evidence>
<dbReference type="InterPro" id="IPR032675">
    <property type="entry name" value="LRR_dom_sf"/>
</dbReference>
<sequence>MAFQGEIGSAFLKSSVDLLVNKFSSPEVQRFFQRQKLPEGRRLPFKLTNSLKSVDSMLLVAEGKQTTKEGVKDWLDEVQHVVHEAEDLLDVIFCQARGSKLEPGYFNNEEKIISSLNDILERLGGLEKRAHTLCLIKRPKRRLPCSSLMEVEFGAEFLRSTIVLLVQQLGSPIEFRGSFRSQILNEGLSEKFKEPLNAIKIMLPEAETEQITNEDVKSWLQHATDAVYEAANLLDDIVLEARRAELKSSTQSYPDKIQNVFSSRYSRISPKTRHIWCPTIRGYEDLKNLVGDGFHIFRTILPISNESFWGDVNDEKLKAFNRLRVLSLSNINRLPDVLGWLKHLRHLEISGESIKSLPETLCMLFTLQTLILRQCPNLAELPANIVNLTELCHLDIREIGLQQTPPQIGKLKKLETLTDFFVGQQNGCRIDELGELRYLLGDLRILNLQNVSHDAIEADLKGKNVKKLELRWSGRRNTDDSLAEEDVLEALRPGAKVEDISIIGYEGKKLPEWLGHTCFENLVYLRLSGCKYCVSLPSLGQLESLRTLLIEGFYNLESVGDEFFGSPTTKGNPFQSLESLTFERMLQWREWESKGRAFPSLQVLCIRKCPSLTTLLSDLSSLVELEIAKCKLVGLPFGWSPATIKRTSCSWRKVFLTRKVSQSIHSMPSILYVRKLKTGVMLALLYRKIDITRCPLEFFPLNLSPQLKQLEISRCRKLKSLCGPEEPLGDSMSTKFFDSGCPTLETLALSHCSKFESLFCSLPSLENLKIVACGKLQSLPGMDFSASLEPLAGNIASGKLQSLPGMGFSTSLEPLAGSNWNSEVCECPNWKLLSLEHCSNFESLFCSLPSLENLKIVASGKLQSLPGMGFSPSLEPLAGSNWNSEVCEYPNLKILSLEHCSNLKTVHGVLPSLEHLELYDCGHLEPFLGMGFSSSSGSSWPSKLKSIVIRGCRKLLAGCDIWGMGRFPSLSTLSLDYSDQVESPFKQREFLPTPFTFLSIRDLPNLKSLELQGVTSLYGLELEDCPKLQSLSEVSLPSDLFYLYIRSCPLLEQRCQQDTGEDWPKISNVPNILIGYHDFNA</sequence>
<reference evidence="6" key="1">
    <citation type="submission" date="2022-11" db="EMBL/GenBank/DDBJ databases">
        <authorList>
            <person name="Hyden B.L."/>
            <person name="Feng K."/>
            <person name="Yates T."/>
            <person name="Jawdy S."/>
            <person name="Smart L.B."/>
            <person name="Muchero W."/>
        </authorList>
    </citation>
    <scope>NUCLEOTIDE SEQUENCE</scope>
    <source>
        <tissue evidence="6">Shoot tip</tissue>
    </source>
</reference>
<dbReference type="Proteomes" id="UP001151529">
    <property type="component" value="Chromosome 17"/>
</dbReference>
<dbReference type="OrthoDB" id="825083at2759"/>
<protein>
    <recommendedName>
        <fullName evidence="8">Rx N-terminal domain-containing protein</fullName>
    </recommendedName>
</protein>
<keyword evidence="1" id="KW-0677">Repeat</keyword>
<organism evidence="6 7">
    <name type="scientific">Salix viminalis</name>
    <name type="common">Common osier</name>
    <name type="synonym">Basket willow</name>
    <dbReference type="NCBI Taxonomy" id="40686"/>
    <lineage>
        <taxon>Eukaryota</taxon>
        <taxon>Viridiplantae</taxon>
        <taxon>Streptophyta</taxon>
        <taxon>Embryophyta</taxon>
        <taxon>Tracheophyta</taxon>
        <taxon>Spermatophyta</taxon>
        <taxon>Magnoliopsida</taxon>
        <taxon>eudicotyledons</taxon>
        <taxon>Gunneridae</taxon>
        <taxon>Pentapetalae</taxon>
        <taxon>rosids</taxon>
        <taxon>fabids</taxon>
        <taxon>Malpighiales</taxon>
        <taxon>Salicaceae</taxon>
        <taxon>Saliceae</taxon>
        <taxon>Salix</taxon>
    </lineage>
</organism>
<dbReference type="Gene3D" id="1.20.5.4130">
    <property type="match status" value="2"/>
</dbReference>
<keyword evidence="7" id="KW-1185">Reference proteome</keyword>
<accession>A0A9Q0P977</accession>
<keyword evidence="2" id="KW-0547">Nucleotide-binding</keyword>
<comment type="caution">
    <text evidence="6">The sequence shown here is derived from an EMBL/GenBank/DDBJ whole genome shotgun (WGS) entry which is preliminary data.</text>
</comment>
<dbReference type="GO" id="GO:0006952">
    <property type="term" value="P:defense response"/>
    <property type="evidence" value="ECO:0007669"/>
    <property type="project" value="UniProtKB-KW"/>
</dbReference>
<evidence type="ECO:0000313" key="7">
    <source>
        <dbReference type="Proteomes" id="UP001151529"/>
    </source>
</evidence>
<feature type="domain" description="Disease resistance N-terminal" evidence="4">
    <location>
        <begin position="45"/>
        <end position="102"/>
    </location>
</feature>
<dbReference type="AlphaFoldDB" id="A0A9Q0P977"/>
<proteinExistence type="predicted"/>
<reference evidence="6" key="2">
    <citation type="journal article" date="2023" name="Int. J. Mol. Sci.">
        <title>De Novo Assembly and Annotation of 11 Diverse Shrub Willow (Salix) Genomes Reveals Novel Gene Organization in Sex-Linked Regions.</title>
        <authorList>
            <person name="Hyden B."/>
            <person name="Feng K."/>
            <person name="Yates T.B."/>
            <person name="Jawdy S."/>
            <person name="Cereghino C."/>
            <person name="Smart L.B."/>
            <person name="Muchero W."/>
        </authorList>
    </citation>
    <scope>NUCLEOTIDE SEQUENCE [LARGE SCALE GENOMIC DNA]</scope>
    <source>
        <tissue evidence="6">Shoot tip</tissue>
    </source>
</reference>
<dbReference type="Pfam" id="PF25019">
    <property type="entry name" value="LRR_R13L1-DRL21"/>
    <property type="match status" value="1"/>
</dbReference>